<dbReference type="AlphaFoldDB" id="A0A5B6VDH8"/>
<name>A0A5B6VDH8_9ROSI</name>
<dbReference type="InterPro" id="IPR043502">
    <property type="entry name" value="DNA/RNA_pol_sf"/>
</dbReference>
<protein>
    <recommendedName>
        <fullName evidence="3">Mitochondrial protein</fullName>
    </recommendedName>
</protein>
<comment type="caution">
    <text evidence="1">The sequence shown here is derived from an EMBL/GenBank/DDBJ whole genome shotgun (WGS) entry which is preliminary data.</text>
</comment>
<dbReference type="PANTHER" id="PTHR11439">
    <property type="entry name" value="GAG-POL-RELATED RETROTRANSPOSON"/>
    <property type="match status" value="1"/>
</dbReference>
<proteinExistence type="predicted"/>
<gene>
    <name evidence="1" type="ORF">EPI10_002075</name>
</gene>
<dbReference type="Proteomes" id="UP000325315">
    <property type="component" value="Unassembled WGS sequence"/>
</dbReference>
<dbReference type="SUPFAM" id="SSF56672">
    <property type="entry name" value="DNA/RNA polymerases"/>
    <property type="match status" value="1"/>
</dbReference>
<dbReference type="PANTHER" id="PTHR11439:SF467">
    <property type="entry name" value="INTEGRASE CATALYTIC DOMAIN-CONTAINING PROTEIN"/>
    <property type="match status" value="1"/>
</dbReference>
<dbReference type="OrthoDB" id="1426983at2759"/>
<dbReference type="EMBL" id="SMMG02000007">
    <property type="protein sequence ID" value="KAA3467026.1"/>
    <property type="molecule type" value="Genomic_DNA"/>
</dbReference>
<evidence type="ECO:0000313" key="1">
    <source>
        <dbReference type="EMBL" id="KAA3467026.1"/>
    </source>
</evidence>
<evidence type="ECO:0000313" key="2">
    <source>
        <dbReference type="Proteomes" id="UP000325315"/>
    </source>
</evidence>
<organism evidence="1 2">
    <name type="scientific">Gossypium australe</name>
    <dbReference type="NCBI Taxonomy" id="47621"/>
    <lineage>
        <taxon>Eukaryota</taxon>
        <taxon>Viridiplantae</taxon>
        <taxon>Streptophyta</taxon>
        <taxon>Embryophyta</taxon>
        <taxon>Tracheophyta</taxon>
        <taxon>Spermatophyta</taxon>
        <taxon>Magnoliopsida</taxon>
        <taxon>eudicotyledons</taxon>
        <taxon>Gunneridae</taxon>
        <taxon>Pentapetalae</taxon>
        <taxon>rosids</taxon>
        <taxon>malvids</taxon>
        <taxon>Malvales</taxon>
        <taxon>Malvaceae</taxon>
        <taxon>Malvoideae</taxon>
        <taxon>Gossypium</taxon>
    </lineage>
</organism>
<evidence type="ECO:0008006" key="3">
    <source>
        <dbReference type="Google" id="ProtNLM"/>
    </source>
</evidence>
<keyword evidence="2" id="KW-1185">Reference proteome</keyword>
<reference evidence="2" key="1">
    <citation type="journal article" date="2019" name="Plant Biotechnol. J.">
        <title>Genome sequencing of the Australian wild diploid species Gossypium australe highlights disease resistance and delayed gland morphogenesis.</title>
        <authorList>
            <person name="Cai Y."/>
            <person name="Cai X."/>
            <person name="Wang Q."/>
            <person name="Wang P."/>
            <person name="Zhang Y."/>
            <person name="Cai C."/>
            <person name="Xu Y."/>
            <person name="Wang K."/>
            <person name="Zhou Z."/>
            <person name="Wang C."/>
            <person name="Geng S."/>
            <person name="Li B."/>
            <person name="Dong Q."/>
            <person name="Hou Y."/>
            <person name="Wang H."/>
            <person name="Ai P."/>
            <person name="Liu Z."/>
            <person name="Yi F."/>
            <person name="Sun M."/>
            <person name="An G."/>
            <person name="Cheng J."/>
            <person name="Zhang Y."/>
            <person name="Shi Q."/>
            <person name="Xie Y."/>
            <person name="Shi X."/>
            <person name="Chang Y."/>
            <person name="Huang F."/>
            <person name="Chen Y."/>
            <person name="Hong S."/>
            <person name="Mi L."/>
            <person name="Sun Q."/>
            <person name="Zhang L."/>
            <person name="Zhou B."/>
            <person name="Peng R."/>
            <person name="Zhang X."/>
            <person name="Liu F."/>
        </authorList>
    </citation>
    <scope>NUCLEOTIDE SEQUENCE [LARGE SCALE GENOMIC DNA]</scope>
    <source>
        <strain evidence="2">cv. PA1801</strain>
    </source>
</reference>
<accession>A0A5B6VDH8</accession>
<sequence>MVRNGNLFFTEGDVFTDVREYQSITGALQYVVIIRPYIAFAVNRICQFMPSLLDLHFKVIKRILRYLKGTIDYCIMFKLASRLSIESFADGIVGSDIDDHHSSIGYCVIFGENHVSWCSKKQQVVSHSTTEAEYHNLAFAQLMLCSLSHYLWSSVFLWMISQQSGVTIQVRLLC</sequence>